<sequence>MDNTKGPNKPKEPLTPKTSLRSVLAPEYFIPEINYLGAAHPHRLTEDGVIALIVNSKDPKDVDAWAEAIGNELLARGQVTADVAEDVGLRILSHFAERSEKFLWFIHNISKAKEEADARLKAWKLMKAEEERERGREELAEALFDKEFEVRYAREQAAPPKLKFGAPSMPPRTTLFEVAPAFQSRPQYASTGSASQSRTQSAPRITEYEQPSAWLPSGLPLVPSKPAPTAQGSREKSIVPVSHTFGEKSTQTDIDSDTDNTLGDNNEVVPVYPLMRFDFPAPGPSFAAGASKEVLEALKLYGPMPNNPGMNKFASQSVNHTTTQGFGTPTPPFQITTSLAPNPTLAAPRPPLAILPSAPVGPSAFGGPVYRPGAFGPILVHPGESGPPVQKYNGFGSNTNINTTQGSKTPFLDLSQRNNRVSAEPLAKDDPLFIFGQQIAQAAARIKLAEAKKTAQTGYGLAPPAASTGAFQPIGNDTFGHKPAPGSSIMACFSSTDSSNLSEASTVLVMSSETDANTGEEPQPKNDAINKPHWNYDHEKIDES</sequence>
<feature type="region of interest" description="Disordered" evidence="2">
    <location>
        <begin position="186"/>
        <end position="205"/>
    </location>
</feature>
<dbReference type="EMBL" id="JAVHNR010000003">
    <property type="protein sequence ID" value="KAK6347872.1"/>
    <property type="molecule type" value="Genomic_DNA"/>
</dbReference>
<feature type="compositionally biased region" description="Polar residues" evidence="2">
    <location>
        <begin position="504"/>
        <end position="517"/>
    </location>
</feature>
<feature type="region of interest" description="Disordered" evidence="2">
    <location>
        <begin position="504"/>
        <end position="544"/>
    </location>
</feature>
<evidence type="ECO:0000313" key="3">
    <source>
        <dbReference type="EMBL" id="KAK6347872.1"/>
    </source>
</evidence>
<gene>
    <name evidence="3" type="ORF">TWF718_005692</name>
</gene>
<name>A0AAN8MZC7_9PEZI</name>
<evidence type="ECO:0000313" key="4">
    <source>
        <dbReference type="Proteomes" id="UP001313282"/>
    </source>
</evidence>
<evidence type="ECO:0000256" key="2">
    <source>
        <dbReference type="SAM" id="MobiDB-lite"/>
    </source>
</evidence>
<organism evidence="3 4">
    <name type="scientific">Orbilia javanica</name>
    <dbReference type="NCBI Taxonomy" id="47235"/>
    <lineage>
        <taxon>Eukaryota</taxon>
        <taxon>Fungi</taxon>
        <taxon>Dikarya</taxon>
        <taxon>Ascomycota</taxon>
        <taxon>Pezizomycotina</taxon>
        <taxon>Orbiliomycetes</taxon>
        <taxon>Orbiliales</taxon>
        <taxon>Orbiliaceae</taxon>
        <taxon>Orbilia</taxon>
    </lineage>
</organism>
<dbReference type="Proteomes" id="UP001313282">
    <property type="component" value="Unassembled WGS sequence"/>
</dbReference>
<accession>A0AAN8MZC7</accession>
<reference evidence="3 4" key="1">
    <citation type="submission" date="2019-10" db="EMBL/GenBank/DDBJ databases">
        <authorList>
            <person name="Palmer J.M."/>
        </authorList>
    </citation>
    <scope>NUCLEOTIDE SEQUENCE [LARGE SCALE GENOMIC DNA]</scope>
    <source>
        <strain evidence="3 4">TWF718</strain>
    </source>
</reference>
<evidence type="ECO:0000256" key="1">
    <source>
        <dbReference type="SAM" id="Coils"/>
    </source>
</evidence>
<keyword evidence="4" id="KW-1185">Reference proteome</keyword>
<protein>
    <submittedName>
        <fullName evidence="3">Uncharacterized protein</fullName>
    </submittedName>
</protein>
<dbReference type="AlphaFoldDB" id="A0AAN8MZC7"/>
<comment type="caution">
    <text evidence="3">The sequence shown here is derived from an EMBL/GenBank/DDBJ whole genome shotgun (WGS) entry which is preliminary data.</text>
</comment>
<feature type="compositionally biased region" description="Basic and acidic residues" evidence="2">
    <location>
        <begin position="522"/>
        <end position="544"/>
    </location>
</feature>
<feature type="region of interest" description="Disordered" evidence="2">
    <location>
        <begin position="215"/>
        <end position="237"/>
    </location>
</feature>
<proteinExistence type="predicted"/>
<keyword evidence="1" id="KW-0175">Coiled coil</keyword>
<feature type="compositionally biased region" description="Polar residues" evidence="2">
    <location>
        <begin position="186"/>
        <end position="203"/>
    </location>
</feature>
<feature type="coiled-coil region" evidence="1">
    <location>
        <begin position="113"/>
        <end position="145"/>
    </location>
</feature>